<dbReference type="InterPro" id="IPR000847">
    <property type="entry name" value="LysR_HTH_N"/>
</dbReference>
<dbReference type="GO" id="GO:0032993">
    <property type="term" value="C:protein-DNA complex"/>
    <property type="evidence" value="ECO:0007669"/>
    <property type="project" value="TreeGrafter"/>
</dbReference>
<evidence type="ECO:0000256" key="3">
    <source>
        <dbReference type="ARBA" id="ARBA00023125"/>
    </source>
</evidence>
<dbReference type="OrthoDB" id="4131546at2"/>
<protein>
    <submittedName>
        <fullName evidence="6">DNA-binding transcriptional LysR family regulator</fullName>
    </submittedName>
</protein>
<comment type="similarity">
    <text evidence="1">Belongs to the LysR transcriptional regulatory family.</text>
</comment>
<evidence type="ECO:0000256" key="2">
    <source>
        <dbReference type="ARBA" id="ARBA00023015"/>
    </source>
</evidence>
<evidence type="ECO:0000313" key="6">
    <source>
        <dbReference type="EMBL" id="RZS39056.1"/>
    </source>
</evidence>
<sequence>MFDLTRLRVLRAVADQGTLAAAADVLHLTPSAVSQQVSKLEREAKCTLIERHGRGSRLTEEGLLLAKHAETILAAVEAAEADLDERRGQVVGRLAVGAFATAARGLLPEVLVDLTERHPGLRITMREIEPYQAIAAVSRGDLDVVVTQDWANVPITVPERLSTMEIGTDPADVALRDDHRLAGRGWLSFDELIEERWIISTPGTICLDWLTSTFRAKGHEPDIAHYAAEFPTQLALVSAGLGIALIPRLAGDSVPADVLLVPVRPTMSRRIFAVWREESGRRPALRAFAEELRRQWKRRARGSTRSRVG</sequence>
<name>A0A4Q7KRM1_9PSEU</name>
<keyword evidence="2" id="KW-0805">Transcription regulation</keyword>
<keyword evidence="7" id="KW-1185">Reference proteome</keyword>
<dbReference type="PANTHER" id="PTHR30346">
    <property type="entry name" value="TRANSCRIPTIONAL DUAL REGULATOR HCAR-RELATED"/>
    <property type="match status" value="1"/>
</dbReference>
<dbReference type="Proteomes" id="UP000294257">
    <property type="component" value="Unassembled WGS sequence"/>
</dbReference>
<dbReference type="PROSITE" id="PS50931">
    <property type="entry name" value="HTH_LYSR"/>
    <property type="match status" value="1"/>
</dbReference>
<dbReference type="RefSeq" id="WP_130344642.1">
    <property type="nucleotide sequence ID" value="NZ_SGWQ01000004.1"/>
</dbReference>
<dbReference type="Pfam" id="PF03466">
    <property type="entry name" value="LysR_substrate"/>
    <property type="match status" value="1"/>
</dbReference>
<evidence type="ECO:0000259" key="5">
    <source>
        <dbReference type="PROSITE" id="PS50931"/>
    </source>
</evidence>
<evidence type="ECO:0000256" key="1">
    <source>
        <dbReference type="ARBA" id="ARBA00009437"/>
    </source>
</evidence>
<comment type="caution">
    <text evidence="6">The sequence shown here is derived from an EMBL/GenBank/DDBJ whole genome shotgun (WGS) entry which is preliminary data.</text>
</comment>
<evidence type="ECO:0000313" key="7">
    <source>
        <dbReference type="Proteomes" id="UP000294257"/>
    </source>
</evidence>
<gene>
    <name evidence="6" type="ORF">EV193_104267</name>
</gene>
<dbReference type="InterPro" id="IPR005119">
    <property type="entry name" value="LysR_subst-bd"/>
</dbReference>
<dbReference type="AlphaFoldDB" id="A0A4Q7KRM1"/>
<keyword evidence="3 6" id="KW-0238">DNA-binding</keyword>
<dbReference type="GO" id="GO:0003700">
    <property type="term" value="F:DNA-binding transcription factor activity"/>
    <property type="evidence" value="ECO:0007669"/>
    <property type="project" value="InterPro"/>
</dbReference>
<dbReference type="CDD" id="cd08423">
    <property type="entry name" value="PBP2_LTTR_like_6"/>
    <property type="match status" value="1"/>
</dbReference>
<keyword evidence="4" id="KW-0804">Transcription</keyword>
<organism evidence="6 7">
    <name type="scientific">Herbihabitans rhizosphaerae</name>
    <dbReference type="NCBI Taxonomy" id="1872711"/>
    <lineage>
        <taxon>Bacteria</taxon>
        <taxon>Bacillati</taxon>
        <taxon>Actinomycetota</taxon>
        <taxon>Actinomycetes</taxon>
        <taxon>Pseudonocardiales</taxon>
        <taxon>Pseudonocardiaceae</taxon>
        <taxon>Herbihabitans</taxon>
    </lineage>
</organism>
<dbReference type="GO" id="GO:0003677">
    <property type="term" value="F:DNA binding"/>
    <property type="evidence" value="ECO:0007669"/>
    <property type="project" value="UniProtKB-KW"/>
</dbReference>
<dbReference type="InterPro" id="IPR036388">
    <property type="entry name" value="WH-like_DNA-bd_sf"/>
</dbReference>
<accession>A0A4Q7KRM1</accession>
<dbReference type="SUPFAM" id="SSF53850">
    <property type="entry name" value="Periplasmic binding protein-like II"/>
    <property type="match status" value="1"/>
</dbReference>
<dbReference type="Gene3D" id="1.10.10.10">
    <property type="entry name" value="Winged helix-like DNA-binding domain superfamily/Winged helix DNA-binding domain"/>
    <property type="match status" value="1"/>
</dbReference>
<dbReference type="EMBL" id="SGWQ01000004">
    <property type="protein sequence ID" value="RZS39056.1"/>
    <property type="molecule type" value="Genomic_DNA"/>
</dbReference>
<evidence type="ECO:0000256" key="4">
    <source>
        <dbReference type="ARBA" id="ARBA00023163"/>
    </source>
</evidence>
<dbReference type="InterPro" id="IPR036390">
    <property type="entry name" value="WH_DNA-bd_sf"/>
</dbReference>
<dbReference type="PANTHER" id="PTHR30346:SF29">
    <property type="entry name" value="LYSR SUBSTRATE-BINDING"/>
    <property type="match status" value="1"/>
</dbReference>
<dbReference type="Gene3D" id="3.40.190.10">
    <property type="entry name" value="Periplasmic binding protein-like II"/>
    <property type="match status" value="2"/>
</dbReference>
<dbReference type="FunFam" id="1.10.10.10:FF:000001">
    <property type="entry name" value="LysR family transcriptional regulator"/>
    <property type="match status" value="1"/>
</dbReference>
<proteinExistence type="inferred from homology"/>
<reference evidence="6 7" key="1">
    <citation type="submission" date="2019-02" db="EMBL/GenBank/DDBJ databases">
        <title>Genomic Encyclopedia of Type Strains, Phase IV (KMG-IV): sequencing the most valuable type-strain genomes for metagenomic binning, comparative biology and taxonomic classification.</title>
        <authorList>
            <person name="Goeker M."/>
        </authorList>
    </citation>
    <scope>NUCLEOTIDE SEQUENCE [LARGE SCALE GENOMIC DNA]</scope>
    <source>
        <strain evidence="6 7">DSM 101727</strain>
    </source>
</reference>
<dbReference type="Pfam" id="PF00126">
    <property type="entry name" value="HTH_1"/>
    <property type="match status" value="1"/>
</dbReference>
<dbReference type="SUPFAM" id="SSF46785">
    <property type="entry name" value="Winged helix' DNA-binding domain"/>
    <property type="match status" value="1"/>
</dbReference>
<feature type="domain" description="HTH lysR-type" evidence="5">
    <location>
        <begin position="2"/>
        <end position="59"/>
    </location>
</feature>